<dbReference type="FunCoup" id="A0A2G5EZU5">
    <property type="interactions" value="604"/>
</dbReference>
<dbReference type="PANTHER" id="PTHR34365">
    <property type="entry name" value="ENOLASE (DUF1399)"/>
    <property type="match status" value="1"/>
</dbReference>
<organism evidence="2 3">
    <name type="scientific">Aquilegia coerulea</name>
    <name type="common">Rocky mountain columbine</name>
    <dbReference type="NCBI Taxonomy" id="218851"/>
    <lineage>
        <taxon>Eukaryota</taxon>
        <taxon>Viridiplantae</taxon>
        <taxon>Streptophyta</taxon>
        <taxon>Embryophyta</taxon>
        <taxon>Tracheophyta</taxon>
        <taxon>Spermatophyta</taxon>
        <taxon>Magnoliopsida</taxon>
        <taxon>Ranunculales</taxon>
        <taxon>Ranunculaceae</taxon>
        <taxon>Thalictroideae</taxon>
        <taxon>Aquilegia</taxon>
    </lineage>
</organism>
<evidence type="ECO:0000313" key="2">
    <source>
        <dbReference type="EMBL" id="PIA61274.1"/>
    </source>
</evidence>
<dbReference type="Pfam" id="PF07173">
    <property type="entry name" value="GRDP-like"/>
    <property type="match status" value="1"/>
</dbReference>
<dbReference type="OrthoDB" id="2684236at2759"/>
<protein>
    <recommendedName>
        <fullName evidence="1">GRPD C-terminal domain-containing protein</fullName>
    </recommendedName>
</protein>
<dbReference type="STRING" id="218851.A0A2G5EZU5"/>
<dbReference type="InterPro" id="IPR057518">
    <property type="entry name" value="GRDP_C"/>
</dbReference>
<keyword evidence="3" id="KW-1185">Reference proteome</keyword>
<feature type="domain" description="GRPD C-terminal" evidence="1">
    <location>
        <begin position="471"/>
        <end position="630"/>
    </location>
</feature>
<dbReference type="PANTHER" id="PTHR34365:SF2">
    <property type="entry name" value="ENOLASE (DUF1399)"/>
    <property type="match status" value="1"/>
</dbReference>
<dbReference type="Pfam" id="PF25335">
    <property type="entry name" value="GRDP_C"/>
    <property type="match status" value="1"/>
</dbReference>
<reference evidence="2 3" key="1">
    <citation type="submission" date="2017-09" db="EMBL/GenBank/DDBJ databases">
        <title>WGS assembly of Aquilegia coerulea Goldsmith.</title>
        <authorList>
            <person name="Hodges S."/>
            <person name="Kramer E."/>
            <person name="Nordborg M."/>
            <person name="Tomkins J."/>
            <person name="Borevitz J."/>
            <person name="Derieg N."/>
            <person name="Yan J."/>
            <person name="Mihaltcheva S."/>
            <person name="Hayes R.D."/>
            <person name="Rokhsar D."/>
        </authorList>
    </citation>
    <scope>NUCLEOTIDE SEQUENCE [LARGE SCALE GENOMIC DNA]</scope>
    <source>
        <strain evidence="3">cv. Goldsmith</strain>
    </source>
</reference>
<evidence type="ECO:0000259" key="1">
    <source>
        <dbReference type="Pfam" id="PF25335"/>
    </source>
</evidence>
<dbReference type="InterPro" id="IPR009836">
    <property type="entry name" value="GRDP-like"/>
</dbReference>
<dbReference type="InParanoid" id="A0A2G5EZU5"/>
<dbReference type="EMBL" id="KZ305020">
    <property type="protein sequence ID" value="PIA61274.1"/>
    <property type="molecule type" value="Genomic_DNA"/>
</dbReference>
<accession>A0A2G5EZU5</accession>
<name>A0A2G5EZU5_AQUCA</name>
<sequence length="748" mass="85945">MSSVSNGKHVSDISDEKAVFQVSIDLVAAARRHLAFLRTAAEFHWLDNNSSLCQAIRRYDELWMPLISDLTVRKTPPILLPPLDVQWVWHCHTLNPVSYRRYCQLKFEKIIEKPMIHDEGIEDYALNSCHGVWSDRYPSEPFMLEAICDEKEEERVTNEDIFEEVLRHKSLCSRFSEPYMFEIVNLISAKQRYKDFMCLLPRFKDGEYRLAPTLDIQLMLLTHQSYPLTYAEDVKGIEADLEKMVGIWDPLKDGDIEATKKLWEEVFDQPYEKSGAMLDQIVGSLKPPVYWAVSDVDVNSKYKSMEPRFLLEFCMFVRGKPEVKQLQEKKNEFLQLHIIRCHKEMIVDEDMSSVPSNTWKKTWHFYCEFGTRGVILELRRRGTNCFKKSVQSTIVFLWNDLLRAPCLIVGKRLGNKEVGAVASITPPVQAPYLLKCVPDRVTDDSCAMISDDVLKMNRYRPQEGRWLSRTVLDHVGRECFIVRIRVGGGIWRRGGEIPTIVKWEDRIVEIREGSWTYIAGSIGRAPEKVAGTATPKEKSKEKASWSLSTGDELTIRRASSGLIFILQNSTSTDHSSQVRILKGRKMQYQVDDKVHEEEDEDAFVTLVRYTPGNLNGKATALINWRLVVVELLPEEDAVLVLLICMAILRSVSEMAGEDMANLLVRRRLKEHKIGLRDWGSIVMHPSMTSNLKSPCSPLLQPWYWNANAVMAPVEVDKSRQSRINYSPAECGDKLYKDAIIPKSNRSTD</sequence>
<evidence type="ECO:0000313" key="3">
    <source>
        <dbReference type="Proteomes" id="UP000230069"/>
    </source>
</evidence>
<gene>
    <name evidence="2" type="ORF">AQUCO_00300659v1</name>
</gene>
<dbReference type="Proteomes" id="UP000230069">
    <property type="component" value="Unassembled WGS sequence"/>
</dbReference>
<dbReference type="AlphaFoldDB" id="A0A2G5EZU5"/>
<proteinExistence type="predicted"/>